<dbReference type="HOGENOM" id="CLU_006493_8_2_0"/>
<proteinExistence type="predicted"/>
<dbReference type="OrthoDB" id="9803598at2"/>
<dbReference type="eggNOG" id="COG1169">
    <property type="taxonomic scope" value="Bacteria"/>
</dbReference>
<dbReference type="PANTHER" id="PTHR42839:SF2">
    <property type="entry name" value="ISOCHORISMATE SYNTHASE ENTC"/>
    <property type="match status" value="1"/>
</dbReference>
<evidence type="ECO:0000259" key="1">
    <source>
        <dbReference type="Pfam" id="PF00425"/>
    </source>
</evidence>
<keyword evidence="2" id="KW-0413">Isomerase</keyword>
<dbReference type="AlphaFoldDB" id="D6YW64"/>
<dbReference type="SUPFAM" id="SSF56322">
    <property type="entry name" value="ADC synthase"/>
    <property type="match status" value="1"/>
</dbReference>
<protein>
    <submittedName>
        <fullName evidence="2">Putative menaquinone-specific isochorismate synthase</fullName>
        <ecNumber evidence="2">5.4.4.2</ecNumber>
    </submittedName>
</protein>
<evidence type="ECO:0000313" key="3">
    <source>
        <dbReference type="Proteomes" id="UP000001505"/>
    </source>
</evidence>
<feature type="domain" description="Chorismate-utilising enzyme C-terminal" evidence="1">
    <location>
        <begin position="84"/>
        <end position="327"/>
    </location>
</feature>
<gene>
    <name evidence="2" type="primary">menF</name>
    <name evidence="2" type="ordered locus">wcw_1016</name>
</gene>
<name>D6YW64_WADCW</name>
<dbReference type="Proteomes" id="UP000001505">
    <property type="component" value="Chromosome"/>
</dbReference>
<reference evidence="2 3" key="1">
    <citation type="journal article" date="2010" name="PLoS ONE">
        <title>The Waddlia genome: a window into chlamydial biology.</title>
        <authorList>
            <person name="Bertelli C."/>
            <person name="Collyn F."/>
            <person name="Croxatto A."/>
            <person name="Ruckert C."/>
            <person name="Polkinghorne A."/>
            <person name="Kebbi-Beghdadi C."/>
            <person name="Goesmann A."/>
            <person name="Vaughan L."/>
            <person name="Greub G."/>
        </authorList>
    </citation>
    <scope>NUCLEOTIDE SEQUENCE [LARGE SCALE GENOMIC DNA]</scope>
    <source>
        <strain evidence="3">ATCC VR-1470 / WSU 86-1044</strain>
    </source>
</reference>
<dbReference type="PANTHER" id="PTHR42839">
    <property type="entry name" value="ISOCHORISMATE SYNTHASE ENTC"/>
    <property type="match status" value="1"/>
</dbReference>
<keyword evidence="3" id="KW-1185">Reference proteome</keyword>
<dbReference type="EC" id="5.4.4.2" evidence="2"/>
<dbReference type="InterPro" id="IPR015890">
    <property type="entry name" value="Chorismate_C"/>
</dbReference>
<dbReference type="STRING" id="716544.wcw_1016"/>
<dbReference type="GO" id="GO:0008909">
    <property type="term" value="F:isochorismate synthase activity"/>
    <property type="evidence" value="ECO:0007669"/>
    <property type="project" value="UniProtKB-EC"/>
</dbReference>
<evidence type="ECO:0000313" key="2">
    <source>
        <dbReference type="EMBL" id="ADI38375.1"/>
    </source>
</evidence>
<dbReference type="InterPro" id="IPR005801">
    <property type="entry name" value="ADC_synthase"/>
</dbReference>
<accession>D6YW64</accession>
<dbReference type="KEGG" id="wch:wcw_1016"/>
<dbReference type="Gene3D" id="3.60.120.10">
    <property type="entry name" value="Anthranilate synthase"/>
    <property type="match status" value="1"/>
</dbReference>
<dbReference type="Pfam" id="PF00425">
    <property type="entry name" value="Chorismate_bind"/>
    <property type="match status" value="1"/>
</dbReference>
<organism evidence="2 3">
    <name type="scientific">Waddlia chondrophila (strain ATCC VR-1470 / WSU 86-1044)</name>
    <dbReference type="NCBI Taxonomy" id="716544"/>
    <lineage>
        <taxon>Bacteria</taxon>
        <taxon>Pseudomonadati</taxon>
        <taxon>Chlamydiota</taxon>
        <taxon>Chlamydiia</taxon>
        <taxon>Parachlamydiales</taxon>
        <taxon>Waddliaceae</taxon>
        <taxon>Waddlia</taxon>
    </lineage>
</organism>
<dbReference type="EMBL" id="CP001928">
    <property type="protein sequence ID" value="ADI38375.1"/>
    <property type="molecule type" value="Genomic_DNA"/>
</dbReference>
<sequence>MIKSGAVISIRHDQVVIGSGRKEMVSTPKENEKPAFYFPDFFLEDPKPWYQYEESEQLTTEQLATRLPASGSSNGRSWSIQGDEIYSNTFSRLQISFQKGELKKAVPYLFYTSDQPFKVQQSLLSLLNYSSQHPTFLYGFWEDEKGILGGSPELLFHIASDGILTTAAIAGTVESAYEDRLLSDPKLKIEHDLVIEGICASLAPFGKAEVGKTEILRLSHLSHAKTPISVQLERIDCIDALTRALHPTPALGAFPKAGGLNWLANYAKLLPRGRYGAPVGVKIGNHFSCYVAIRNIQWEQGCIRLGVGGGVVRASNEKDERDELALKFEATRSMLNI</sequence>
<dbReference type="RefSeq" id="WP_013182089.1">
    <property type="nucleotide sequence ID" value="NC_014225.1"/>
</dbReference>